<evidence type="ECO:0000256" key="4">
    <source>
        <dbReference type="ARBA" id="ARBA00022475"/>
    </source>
</evidence>
<dbReference type="InterPro" id="IPR006303">
    <property type="entry name" value="FliR"/>
</dbReference>
<evidence type="ECO:0000256" key="8">
    <source>
        <dbReference type="ARBA" id="ARBA00023143"/>
    </source>
</evidence>
<keyword evidence="4 10" id="KW-1003">Cell membrane</keyword>
<keyword evidence="7 10" id="KW-0472">Membrane</keyword>
<feature type="transmembrane region" description="Helical" evidence="10">
    <location>
        <begin position="20"/>
        <end position="41"/>
    </location>
</feature>
<evidence type="ECO:0000256" key="6">
    <source>
        <dbReference type="ARBA" id="ARBA00022989"/>
    </source>
</evidence>
<dbReference type="RefSeq" id="WP_085441271.1">
    <property type="nucleotide sequence ID" value="NZ_LVJN01000016.1"/>
</dbReference>
<keyword evidence="11" id="KW-0966">Cell projection</keyword>
<keyword evidence="11" id="KW-0282">Flagellum</keyword>
<keyword evidence="6 10" id="KW-1133">Transmembrane helix</keyword>
<feature type="transmembrane region" description="Helical" evidence="10">
    <location>
        <begin position="48"/>
        <end position="65"/>
    </location>
</feature>
<protein>
    <recommendedName>
        <fullName evidence="3 9">Flagellar biosynthetic protein FliR</fullName>
    </recommendedName>
</protein>
<name>A0A1Y2K746_9PROT</name>
<dbReference type="GO" id="GO:0006605">
    <property type="term" value="P:protein targeting"/>
    <property type="evidence" value="ECO:0007669"/>
    <property type="project" value="UniProtKB-UniRule"/>
</dbReference>
<dbReference type="GO" id="GO:0009425">
    <property type="term" value="C:bacterial-type flagellum basal body"/>
    <property type="evidence" value="ECO:0007669"/>
    <property type="project" value="UniProtKB-SubCell"/>
</dbReference>
<evidence type="ECO:0000313" key="12">
    <source>
        <dbReference type="Proteomes" id="UP000194003"/>
    </source>
</evidence>
<evidence type="ECO:0000256" key="9">
    <source>
        <dbReference type="NCBIfam" id="TIGR01400"/>
    </source>
</evidence>
<comment type="function">
    <text evidence="1 10">Role in flagellar biosynthesis.</text>
</comment>
<reference evidence="11 12" key="1">
    <citation type="journal article" date="2016" name="BMC Genomics">
        <title>Combined genomic and structural analyses of a cultured magnetotactic bacterium reveals its niche adaptation to a dynamic environment.</title>
        <authorList>
            <person name="Araujo A.C."/>
            <person name="Morillo V."/>
            <person name="Cypriano J."/>
            <person name="Teixeira L.C."/>
            <person name="Leao P."/>
            <person name="Lyra S."/>
            <person name="Almeida L.G."/>
            <person name="Bazylinski D.A."/>
            <person name="Vasconcellos A.T."/>
            <person name="Abreu F."/>
            <person name="Lins U."/>
        </authorList>
    </citation>
    <scope>NUCLEOTIDE SEQUENCE [LARGE SCALE GENOMIC DNA]</scope>
    <source>
        <strain evidence="11 12">IT-1</strain>
    </source>
</reference>
<feature type="transmembrane region" description="Helical" evidence="10">
    <location>
        <begin position="189"/>
        <end position="208"/>
    </location>
</feature>
<dbReference type="STRING" id="1434232.MAIT1_01097"/>
<evidence type="ECO:0000256" key="7">
    <source>
        <dbReference type="ARBA" id="ARBA00023136"/>
    </source>
</evidence>
<evidence type="ECO:0000313" key="11">
    <source>
        <dbReference type="EMBL" id="OSM06136.1"/>
    </source>
</evidence>
<dbReference type="PRINTS" id="PR00953">
    <property type="entry name" value="TYPE3IMRPROT"/>
</dbReference>
<gene>
    <name evidence="11" type="ORF">MAIT1_01097</name>
</gene>
<dbReference type="EMBL" id="LVJN01000016">
    <property type="protein sequence ID" value="OSM06136.1"/>
    <property type="molecule type" value="Genomic_DNA"/>
</dbReference>
<keyword evidence="11" id="KW-0969">Cilium</keyword>
<comment type="subcellular location">
    <subcellularLocation>
        <location evidence="10">Cell membrane</location>
        <topology evidence="10">Multi-pass membrane protein</topology>
    </subcellularLocation>
    <subcellularLocation>
        <location evidence="10">Bacterial flagellum basal body</location>
    </subcellularLocation>
</comment>
<proteinExistence type="inferred from homology"/>
<dbReference type="InterPro" id="IPR002010">
    <property type="entry name" value="T3SS_IM_R"/>
</dbReference>
<keyword evidence="8 10" id="KW-0975">Bacterial flagellum</keyword>
<comment type="similarity">
    <text evidence="2 10">Belongs to the FliR/MopE/SpaR family.</text>
</comment>
<keyword evidence="5 10" id="KW-0812">Transmembrane</keyword>
<evidence type="ECO:0000256" key="2">
    <source>
        <dbReference type="ARBA" id="ARBA00009772"/>
    </source>
</evidence>
<organism evidence="11 12">
    <name type="scientific">Magnetofaba australis IT-1</name>
    <dbReference type="NCBI Taxonomy" id="1434232"/>
    <lineage>
        <taxon>Bacteria</taxon>
        <taxon>Pseudomonadati</taxon>
        <taxon>Pseudomonadota</taxon>
        <taxon>Magnetococcia</taxon>
        <taxon>Magnetococcales</taxon>
        <taxon>Magnetococcaceae</taxon>
        <taxon>Magnetofaba</taxon>
    </lineage>
</organism>
<keyword evidence="12" id="KW-1185">Reference proteome</keyword>
<dbReference type="Proteomes" id="UP000194003">
    <property type="component" value="Unassembled WGS sequence"/>
</dbReference>
<dbReference type="AlphaFoldDB" id="A0A1Y2K746"/>
<dbReference type="Pfam" id="PF01311">
    <property type="entry name" value="Bac_export_1"/>
    <property type="match status" value="1"/>
</dbReference>
<feature type="transmembrane region" description="Helical" evidence="10">
    <location>
        <begin position="85"/>
        <end position="110"/>
    </location>
</feature>
<evidence type="ECO:0000256" key="5">
    <source>
        <dbReference type="ARBA" id="ARBA00022692"/>
    </source>
</evidence>
<feature type="transmembrane region" description="Helical" evidence="10">
    <location>
        <begin position="220"/>
        <end position="243"/>
    </location>
</feature>
<dbReference type="PANTHER" id="PTHR30065">
    <property type="entry name" value="FLAGELLAR BIOSYNTHETIC PROTEIN FLIR"/>
    <property type="match status" value="1"/>
</dbReference>
<dbReference type="GO" id="GO:0044780">
    <property type="term" value="P:bacterial-type flagellum assembly"/>
    <property type="evidence" value="ECO:0007669"/>
    <property type="project" value="UniProtKB-UniRule"/>
</dbReference>
<comment type="caution">
    <text evidence="11">The sequence shown here is derived from an EMBL/GenBank/DDBJ whole genome shotgun (WGS) entry which is preliminary data.</text>
</comment>
<dbReference type="OrthoDB" id="9779817at2"/>
<evidence type="ECO:0000256" key="1">
    <source>
        <dbReference type="ARBA" id="ARBA00002578"/>
    </source>
</evidence>
<evidence type="ECO:0000256" key="10">
    <source>
        <dbReference type="RuleBase" id="RU362071"/>
    </source>
</evidence>
<dbReference type="PANTHER" id="PTHR30065:SF1">
    <property type="entry name" value="SURFACE PRESENTATION OF ANTIGENS PROTEIN SPAR"/>
    <property type="match status" value="1"/>
</dbReference>
<dbReference type="GO" id="GO:0005886">
    <property type="term" value="C:plasma membrane"/>
    <property type="evidence" value="ECO:0007669"/>
    <property type="project" value="UniProtKB-SubCell"/>
</dbReference>
<sequence>MDPMALMDFLGFSVGEVERMALVLARLTGLFLAAPFFSRAIGPMRVRVTLLLAITLVIYPLVPPWPGEGGASAWELGTTAFVEALIGAIVGMLAHWVLVAVQVAGTIMGFEMGLSMAMVMDPTSGVQEGVLSNLLYMTSLMIFLAVNGHHWMLEGIARSFTSLPLGQGLPESAILYEAALQGFMRMFELSILIAAPVVVASKILYLGMGLINRASPQIQVFFVAMPIAQMMGFFIMGLTLAIFSQVMVREMEAFANLAFSVVNLR</sequence>
<evidence type="ECO:0000256" key="3">
    <source>
        <dbReference type="ARBA" id="ARBA00021717"/>
    </source>
</evidence>
<accession>A0A1Y2K746</accession>
<dbReference type="NCBIfam" id="TIGR01400">
    <property type="entry name" value="fliR"/>
    <property type="match status" value="1"/>
</dbReference>